<proteinExistence type="inferred from homology"/>
<keyword evidence="13" id="KW-0482">Metalloprotease</keyword>
<feature type="binding site" evidence="11">
    <location>
        <position position="502"/>
    </location>
    <ligand>
        <name>Zn(2+)</name>
        <dbReference type="ChEBI" id="CHEBI:29105"/>
        <label>2</label>
        <note>catalytic</note>
    </ligand>
</feature>
<keyword evidence="18" id="KW-1185">Reference proteome</keyword>
<dbReference type="PRINTS" id="PR00791">
    <property type="entry name" value="PEPDIPTASEA"/>
</dbReference>
<evidence type="ECO:0000256" key="13">
    <source>
        <dbReference type="RuleBase" id="RU361144"/>
    </source>
</evidence>
<evidence type="ECO:0000256" key="15">
    <source>
        <dbReference type="SAM" id="Phobius"/>
    </source>
</evidence>
<sequence length="791" mass="91597">MSVLTTVVVVSVAVLTVVVGPARCQVDRVDNKYLDPNEYFLAGGDQQDRRRVQDAFNRYTVQQQQQLLADQQSRSGFDGIFQQQRQQQQQQQLQQQQQQLQQQQQPQQVFQQRNGRKFNIDEPEQNFETSDRFTSRSDTQPPPPPLLNSQYGPLTLSNNNIRQLLQQLDVAGSQQCNLNVQAQWDFETNVNEATQIRALEQQLLYSEYQRKVFSIMTRLNLDNVIDPNLRRQLKYLSMPGPAALPQEQLSRYNRLINDMLAVYNSASICAFDEPLKCGLRLDPDLNIIMSRSRDWNELQHTWIEWRRRTGQKVRDMFEQLVDVSNQAALLNNASDASEMWKFPYESPSLRFELEDAWEQIKPLYEQLHAYVRKKLRDLYGPERISREAPLPAHILGNMWGQSWENILDLTIPYPGKNYLDVTPQMIKQGYTPAAMFRVAEEFFISLNMSSMPQSFWSDSVVEELPGQPIICQPSAWDFCNRQDFRIKMCTQVNMKDFITVHHEMAHVQYFLNYKKQPKVYRDGANPGFHEALSEAISLSVSTPKHLQTLGLILNSVDDIPHNINYLFGLAMDKLTFLPFSLALDLWRWDIFSGTTHKERYNCHWWDLRERIGGVKPPVLRSETDFDPGSKYHVPANIPYIGYYFGTVLQFQIHRAMCLASGQYRPNDPNKLLHKCDIYRSKEAGAIVKKIMESGASENWRNTLSQTIGEQKLDGSALREFFQPLEEWLRNENLRTEQFIGWNYDGDYCKHSIETANLQVYGGFYNGASFSAVAASTLIVPSVLVSLIFSLR</sequence>
<dbReference type="PANTHER" id="PTHR10514">
    <property type="entry name" value="ANGIOTENSIN-CONVERTING ENZYME"/>
    <property type="match status" value="1"/>
</dbReference>
<feature type="region of interest" description="Disordered" evidence="14">
    <location>
        <begin position="117"/>
        <end position="153"/>
    </location>
</feature>
<evidence type="ECO:0000313" key="17">
    <source>
        <dbReference type="EMBL" id="VVC40219.1"/>
    </source>
</evidence>
<feature type="binding site" evidence="9">
    <location>
        <position position="506"/>
    </location>
    <ligand>
        <name>Zn(2+)</name>
        <dbReference type="ChEBI" id="CHEBI:29105"/>
        <label>1</label>
        <note>catalytic</note>
    </ligand>
</feature>
<feature type="active site" description="Proton donor 1" evidence="5">
    <location>
        <position position="632"/>
    </location>
</feature>
<dbReference type="CDD" id="cd06461">
    <property type="entry name" value="M2_ACE"/>
    <property type="match status" value="1"/>
</dbReference>
<feature type="signal peptide" evidence="16">
    <location>
        <begin position="1"/>
        <end position="24"/>
    </location>
</feature>
<feature type="disulfide bond" evidence="10 12">
    <location>
        <begin position="657"/>
        <end position="675"/>
    </location>
</feature>
<feature type="binding site" evidence="11">
    <location>
        <position position="506"/>
    </location>
    <ligand>
        <name>Zn(2+)</name>
        <dbReference type="ChEBI" id="CHEBI:29105"/>
        <label>2</label>
        <note>catalytic</note>
    </ligand>
</feature>
<keyword evidence="15" id="KW-1133">Transmembrane helix</keyword>
<evidence type="ECO:0000256" key="10">
    <source>
        <dbReference type="PIRSR" id="PIRSR601548-4"/>
    </source>
</evidence>
<feature type="chain" id="PRO_5022665401" description="Angiotensin-converting enzyme" evidence="16">
    <location>
        <begin position="25"/>
        <end position="791"/>
    </location>
</feature>
<reference evidence="17 18" key="1">
    <citation type="submission" date="2019-08" db="EMBL/GenBank/DDBJ databases">
        <authorList>
            <person name="Alioto T."/>
            <person name="Alioto T."/>
            <person name="Gomez Garrido J."/>
        </authorList>
    </citation>
    <scope>NUCLEOTIDE SEQUENCE [LARGE SCALE GENOMIC DNA]</scope>
</reference>
<keyword evidence="13" id="KW-0645">Protease</keyword>
<feature type="binding site" evidence="8">
    <location>
        <position position="344"/>
    </location>
    <ligand>
        <name>chloride</name>
        <dbReference type="ChEBI" id="CHEBI:17996"/>
        <label>1</label>
    </ligand>
</feature>
<feature type="disulfide bond" evidence="10 12">
    <location>
        <begin position="471"/>
        <end position="489"/>
    </location>
</feature>
<evidence type="ECO:0000256" key="6">
    <source>
        <dbReference type="PIRSR" id="PIRSR601548-10"/>
    </source>
</evidence>
<dbReference type="GO" id="GO:0004180">
    <property type="term" value="F:carboxypeptidase activity"/>
    <property type="evidence" value="ECO:0007669"/>
    <property type="project" value="UniProtKB-KW"/>
</dbReference>
<evidence type="ECO:0000256" key="7">
    <source>
        <dbReference type="PIRSR" id="PIRSR601548-11"/>
    </source>
</evidence>
<evidence type="ECO:0000313" key="18">
    <source>
        <dbReference type="Proteomes" id="UP000325440"/>
    </source>
</evidence>
<feature type="transmembrane region" description="Helical" evidence="15">
    <location>
        <begin position="767"/>
        <end position="790"/>
    </location>
</feature>
<feature type="active site" description="Proton acceptor 2" evidence="7">
    <location>
        <position position="503"/>
    </location>
</feature>
<evidence type="ECO:0000256" key="2">
    <source>
        <dbReference type="ARBA" id="ARBA00022729"/>
    </source>
</evidence>
<dbReference type="InterPro" id="IPR001548">
    <property type="entry name" value="Peptidase_M2"/>
</dbReference>
<organism evidence="17 18">
    <name type="scientific">Cinara cedri</name>
    <dbReference type="NCBI Taxonomy" id="506608"/>
    <lineage>
        <taxon>Eukaryota</taxon>
        <taxon>Metazoa</taxon>
        <taxon>Ecdysozoa</taxon>
        <taxon>Arthropoda</taxon>
        <taxon>Hexapoda</taxon>
        <taxon>Insecta</taxon>
        <taxon>Pterygota</taxon>
        <taxon>Neoptera</taxon>
        <taxon>Paraneoptera</taxon>
        <taxon>Hemiptera</taxon>
        <taxon>Sternorrhyncha</taxon>
        <taxon>Aphidomorpha</taxon>
        <taxon>Aphidoidea</taxon>
        <taxon>Aphididae</taxon>
        <taxon>Lachninae</taxon>
        <taxon>Cinara</taxon>
    </lineage>
</organism>
<feature type="active site" description="Proton acceptor 1" evidence="5">
    <location>
        <position position="503"/>
    </location>
</feature>
<evidence type="ECO:0000256" key="14">
    <source>
        <dbReference type="SAM" id="MobiDB-lite"/>
    </source>
</evidence>
<keyword evidence="13" id="KW-0378">Hydrolase</keyword>
<evidence type="ECO:0000256" key="12">
    <source>
        <dbReference type="PROSITE-ProRule" id="PRU01355"/>
    </source>
</evidence>
<evidence type="ECO:0000256" key="16">
    <source>
        <dbReference type="SAM" id="SignalP"/>
    </source>
</evidence>
<evidence type="ECO:0000256" key="4">
    <source>
        <dbReference type="ARBA" id="ARBA00023180"/>
    </source>
</evidence>
<keyword evidence="9 13" id="KW-0479">Metal-binding</keyword>
<dbReference type="PROSITE" id="PS52011">
    <property type="entry name" value="PEPTIDASE_M2"/>
    <property type="match status" value="1"/>
</dbReference>
<feature type="glycosylation site" description="N-linked (GlcNAc...) asparagine" evidence="6">
    <location>
        <position position="189"/>
    </location>
</feature>
<keyword evidence="13" id="KW-0121">Carboxypeptidase</keyword>
<feature type="binding site" evidence="9">
    <location>
        <position position="530"/>
    </location>
    <ligand>
        <name>Zn(2+)</name>
        <dbReference type="ChEBI" id="CHEBI:29105"/>
        <label>1</label>
        <note>catalytic</note>
    </ligand>
</feature>
<dbReference type="Proteomes" id="UP000325440">
    <property type="component" value="Unassembled WGS sequence"/>
</dbReference>
<dbReference type="GO" id="GO:0005886">
    <property type="term" value="C:plasma membrane"/>
    <property type="evidence" value="ECO:0007669"/>
    <property type="project" value="TreeGrafter"/>
</dbReference>
<accession>A0A5E4N6E4</accession>
<evidence type="ECO:0000256" key="5">
    <source>
        <dbReference type="PIRSR" id="PIRSR601548-1"/>
    </source>
</evidence>
<dbReference type="GO" id="GO:0006508">
    <property type="term" value="P:proteolysis"/>
    <property type="evidence" value="ECO:0007669"/>
    <property type="project" value="UniProtKB-KW"/>
</dbReference>
<feature type="binding site" evidence="11">
    <location>
        <position position="530"/>
    </location>
    <ligand>
        <name>Zn(2+)</name>
        <dbReference type="ChEBI" id="CHEBI:29105"/>
        <label>2</label>
        <note>catalytic</note>
    </ligand>
</feature>
<evidence type="ECO:0000256" key="9">
    <source>
        <dbReference type="PIRSR" id="PIRSR601548-3"/>
    </source>
</evidence>
<comment type="similarity">
    <text evidence="1 12 13">Belongs to the peptidase M2 family.</text>
</comment>
<keyword evidence="9 13" id="KW-0862">Zinc</keyword>
<dbReference type="OrthoDB" id="10029630at2759"/>
<keyword evidence="3 10" id="KW-1015">Disulfide bond</keyword>
<feature type="active site" description="Proton donor 2" evidence="7">
    <location>
        <position position="632"/>
    </location>
</feature>
<protein>
    <recommendedName>
        <fullName evidence="13">Angiotensin-converting enzyme</fullName>
        <ecNumber evidence="13">3.4.-.-</ecNumber>
    </recommendedName>
</protein>
<comment type="cofactor">
    <cofactor evidence="13">
        <name>Zn(2+)</name>
        <dbReference type="ChEBI" id="CHEBI:29105"/>
    </cofactor>
    <text evidence="13">Binds 1 zinc ion per subunit.</text>
</comment>
<dbReference type="GO" id="GO:0008241">
    <property type="term" value="F:peptidyl-dipeptidase activity"/>
    <property type="evidence" value="ECO:0007669"/>
    <property type="project" value="InterPro"/>
</dbReference>
<gene>
    <name evidence="17" type="ORF">CINCED_3A011594</name>
</gene>
<dbReference type="SUPFAM" id="SSF55486">
    <property type="entry name" value="Metalloproteases ('zincins'), catalytic domain"/>
    <property type="match status" value="1"/>
</dbReference>
<dbReference type="EC" id="3.4.-.-" evidence="13"/>
<dbReference type="PANTHER" id="PTHR10514:SF40">
    <property type="entry name" value="ANGIOTENSIN-CONVERTING ENZYME"/>
    <property type="match status" value="1"/>
</dbReference>
<keyword evidence="15" id="KW-0812">Transmembrane</keyword>
<dbReference type="Pfam" id="PF01401">
    <property type="entry name" value="Peptidase_M2"/>
    <property type="match status" value="1"/>
</dbReference>
<keyword evidence="15" id="KW-0472">Membrane</keyword>
<evidence type="ECO:0000256" key="8">
    <source>
        <dbReference type="PIRSR" id="PIRSR601548-2"/>
    </source>
</evidence>
<dbReference type="GO" id="GO:0008237">
    <property type="term" value="F:metallopeptidase activity"/>
    <property type="evidence" value="ECO:0007669"/>
    <property type="project" value="UniProtKB-KW"/>
</dbReference>
<dbReference type="GO" id="GO:0046872">
    <property type="term" value="F:metal ion binding"/>
    <property type="evidence" value="ECO:0007669"/>
    <property type="project" value="UniProtKB-KW"/>
</dbReference>
<name>A0A5E4N6E4_9HEMI</name>
<keyword evidence="2 16" id="KW-0732">Signal</keyword>
<evidence type="ECO:0000256" key="3">
    <source>
        <dbReference type="ARBA" id="ARBA00023157"/>
    </source>
</evidence>
<dbReference type="EMBL" id="CABPRJ010001901">
    <property type="protein sequence ID" value="VVC40219.1"/>
    <property type="molecule type" value="Genomic_DNA"/>
</dbReference>
<evidence type="ECO:0000256" key="11">
    <source>
        <dbReference type="PIRSR" id="PIRSR601548-8"/>
    </source>
</evidence>
<evidence type="ECO:0000256" key="1">
    <source>
        <dbReference type="ARBA" id="ARBA00008139"/>
    </source>
</evidence>
<dbReference type="AlphaFoldDB" id="A0A5E4N6E4"/>
<keyword evidence="4 6" id="KW-0325">Glycoprotein</keyword>
<feature type="binding site" evidence="9">
    <location>
        <position position="502"/>
    </location>
    <ligand>
        <name>Zn(2+)</name>
        <dbReference type="ChEBI" id="CHEBI:29105"/>
        <label>1</label>
        <note>catalytic</note>
    </ligand>
</feature>
<feature type="disulfide bond" evidence="10 12">
    <location>
        <begin position="269"/>
        <end position="277"/>
    </location>
</feature>